<comment type="subunit">
    <text evidence="12">Monomer. Interacts with DnaB.</text>
</comment>
<dbReference type="PROSITE" id="PS50880">
    <property type="entry name" value="TOPRIM"/>
    <property type="match status" value="1"/>
</dbReference>
<keyword evidence="10 12" id="KW-0238">DNA-binding</keyword>
<keyword evidence="9" id="KW-0460">Magnesium</keyword>
<evidence type="ECO:0000256" key="7">
    <source>
        <dbReference type="ARBA" id="ARBA00022771"/>
    </source>
</evidence>
<dbReference type="PIRSF" id="PIRSF002811">
    <property type="entry name" value="DnaG"/>
    <property type="match status" value="1"/>
</dbReference>
<evidence type="ECO:0000313" key="18">
    <source>
        <dbReference type="EMBL" id="WQG92561.1"/>
    </source>
</evidence>
<dbReference type="SMART" id="SM00400">
    <property type="entry name" value="ZnF_CHCC"/>
    <property type="match status" value="1"/>
</dbReference>
<dbReference type="InterPro" id="IPR006295">
    <property type="entry name" value="DNA_primase_DnaG"/>
</dbReference>
<organism evidence="17 19">
    <name type="scientific">Chitinophaga sancti</name>
    <dbReference type="NCBI Taxonomy" id="1004"/>
    <lineage>
        <taxon>Bacteria</taxon>
        <taxon>Pseudomonadati</taxon>
        <taxon>Bacteroidota</taxon>
        <taxon>Chitinophagia</taxon>
        <taxon>Chitinophagales</taxon>
        <taxon>Chitinophagaceae</taxon>
        <taxon>Chitinophaga</taxon>
    </lineage>
</organism>
<comment type="function">
    <text evidence="12 13">RNA polymerase that catalyzes the synthesis of short RNA molecules used as primers for DNA polymerase during DNA replication.</text>
</comment>
<dbReference type="GO" id="GO:0005737">
    <property type="term" value="C:cytoplasm"/>
    <property type="evidence" value="ECO:0007669"/>
    <property type="project" value="TreeGrafter"/>
</dbReference>
<dbReference type="InterPro" id="IPR013264">
    <property type="entry name" value="DNAG_N"/>
</dbReference>
<keyword evidence="11 12" id="KW-0804">Transcription</keyword>
<feature type="zinc finger region" description="CHC2-type" evidence="12 14">
    <location>
        <begin position="37"/>
        <end position="61"/>
    </location>
</feature>
<dbReference type="Pfam" id="PF08275">
    <property type="entry name" value="DNAG_N"/>
    <property type="match status" value="1"/>
</dbReference>
<evidence type="ECO:0000256" key="15">
    <source>
        <dbReference type="SAM" id="MobiDB-lite"/>
    </source>
</evidence>
<evidence type="ECO:0000256" key="6">
    <source>
        <dbReference type="ARBA" id="ARBA00022723"/>
    </source>
</evidence>
<keyword evidence="5 12" id="KW-0235">DNA replication</keyword>
<keyword evidence="4 12" id="KW-0548">Nucleotidyltransferase</keyword>
<evidence type="ECO:0000256" key="1">
    <source>
        <dbReference type="ARBA" id="ARBA00022478"/>
    </source>
</evidence>
<dbReference type="NCBIfam" id="TIGR01391">
    <property type="entry name" value="dnaG"/>
    <property type="match status" value="1"/>
</dbReference>
<evidence type="ECO:0000256" key="8">
    <source>
        <dbReference type="ARBA" id="ARBA00022833"/>
    </source>
</evidence>
<evidence type="ECO:0000313" key="20">
    <source>
        <dbReference type="Proteomes" id="UP001326715"/>
    </source>
</evidence>
<dbReference type="EMBL" id="FPIZ01000009">
    <property type="protein sequence ID" value="SFW62803.1"/>
    <property type="molecule type" value="Genomic_DNA"/>
</dbReference>
<accession>A0A1K1QT59</accession>
<dbReference type="InterPro" id="IPR050219">
    <property type="entry name" value="DnaG_primase"/>
</dbReference>
<reference evidence="17 19" key="1">
    <citation type="submission" date="2016-11" db="EMBL/GenBank/DDBJ databases">
        <authorList>
            <person name="Jaros S."/>
            <person name="Januszkiewicz K."/>
            <person name="Wedrychowicz H."/>
        </authorList>
    </citation>
    <scope>NUCLEOTIDE SEQUENCE [LARGE SCALE GENOMIC DNA]</scope>
    <source>
        <strain evidence="17 19">DSM 784</strain>
    </source>
</reference>
<gene>
    <name evidence="12 18" type="primary">dnaG</name>
    <name evidence="17" type="ORF">SAMN05661012_03003</name>
    <name evidence="18" type="ORF">SR876_13675</name>
</gene>
<feature type="compositionally biased region" description="Basic and acidic residues" evidence="15">
    <location>
        <begin position="441"/>
        <end position="451"/>
    </location>
</feature>
<dbReference type="SUPFAM" id="SSF57783">
    <property type="entry name" value="Zinc beta-ribbon"/>
    <property type="match status" value="1"/>
</dbReference>
<dbReference type="GO" id="GO:0000428">
    <property type="term" value="C:DNA-directed RNA polymerase complex"/>
    <property type="evidence" value="ECO:0007669"/>
    <property type="project" value="UniProtKB-KW"/>
</dbReference>
<dbReference type="EC" id="2.7.7.101" evidence="12"/>
<dbReference type="SUPFAM" id="SSF56731">
    <property type="entry name" value="DNA primase core"/>
    <property type="match status" value="1"/>
</dbReference>
<dbReference type="InterPro" id="IPR002694">
    <property type="entry name" value="Znf_CHC2"/>
</dbReference>
<dbReference type="Pfam" id="PF13155">
    <property type="entry name" value="Toprim_2"/>
    <property type="match status" value="1"/>
</dbReference>
<dbReference type="FunFam" id="3.90.580.10:FF:000001">
    <property type="entry name" value="DNA primase"/>
    <property type="match status" value="1"/>
</dbReference>
<keyword evidence="7 12" id="KW-0863">Zinc-finger</keyword>
<dbReference type="Pfam" id="PF01807">
    <property type="entry name" value="Zn_ribbon_DnaG"/>
    <property type="match status" value="1"/>
</dbReference>
<dbReference type="OrthoDB" id="9803773at2"/>
<evidence type="ECO:0000256" key="2">
    <source>
        <dbReference type="ARBA" id="ARBA00022515"/>
    </source>
</evidence>
<dbReference type="Proteomes" id="UP000183788">
    <property type="component" value="Unassembled WGS sequence"/>
</dbReference>
<sequence length="659" mass="75895">MISQQTIQQILARIDIVEIVGNFVKLKKRGANYLGLCPFHNEKSPSFTVTPSKEIYKCFGCGASGNAIKFLMEHEKYSYVEALRWLAQRYDVTVEETEVSAEVKQQQQLADSLYIINNFAREYFSNTLFNTEEGQNVGLSYFEERGFTQETIRKFQLGYSLNAWDAFTKAALAKGYNLEYLQKTGLVTIRNEQPGDNYRGRVVFPIHNQSGKVLGFGARILVKNDRAPKYVNSPENEIYVKNRVLYGTYFARHAIDKLNECLLVEGYTDVISLHQAGIENVVASSGTSLTQHQLRLIKKYTNNLTILFDGDNAGVKAALRGLDMAIEEGLNVKLVLIPDKEDPDSYVQKIGAEAFRQFIADNKQDFILFKLQISMQDAGNDTTKKSQLVNEIAETIAKIDKTEDFTRQQDYIRQCSQVLKIDEQGLINLVNKFIREKLQKKEQQFSRDQEKNAPSQDDDLSPEAIAAMEAMENGGGVSDNFFNPDERQERELVKILLRFGDKPFSEEDQNTVADYIFRLPYDFESLADNEIVKRILREYKQMYDEDNLPDKKWFLYHSDHDVTAMVVQIMEDKEAELSPKWKEEFEIDTVYGDNAYLKDTISTTNYLMLRKIRKMIIENQQELEKSTDFEAQINCMKMHKHLKQLENELTNGLGTVIFR</sequence>
<dbReference type="CDD" id="cd03364">
    <property type="entry name" value="TOPRIM_DnaG_primases"/>
    <property type="match status" value="1"/>
</dbReference>
<dbReference type="AlphaFoldDB" id="A0A1K1QT59"/>
<feature type="domain" description="Toprim" evidence="16">
    <location>
        <begin position="259"/>
        <end position="340"/>
    </location>
</feature>
<dbReference type="InterPro" id="IPR034151">
    <property type="entry name" value="TOPRIM_DnaG_bac"/>
</dbReference>
<comment type="similarity">
    <text evidence="12 13">Belongs to the DnaG primase family.</text>
</comment>
<evidence type="ECO:0000313" key="17">
    <source>
        <dbReference type="EMBL" id="SFW62803.1"/>
    </source>
</evidence>
<dbReference type="Gene3D" id="3.90.580.10">
    <property type="entry name" value="Zinc finger, CHC2-type domain"/>
    <property type="match status" value="1"/>
</dbReference>
<keyword evidence="6 12" id="KW-0479">Metal-binding</keyword>
<evidence type="ECO:0000256" key="5">
    <source>
        <dbReference type="ARBA" id="ARBA00022705"/>
    </source>
</evidence>
<comment type="domain">
    <text evidence="12">Contains an N-terminal zinc-binding domain, a central core domain that contains the primase activity, and a C-terminal DnaB-binding domain.</text>
</comment>
<comment type="cofactor">
    <cofactor evidence="12 13 14">
        <name>Zn(2+)</name>
        <dbReference type="ChEBI" id="CHEBI:29105"/>
    </cofactor>
    <text evidence="12 13 14">Binds 1 zinc ion per monomer.</text>
</comment>
<proteinExistence type="inferred from homology"/>
<dbReference type="GO" id="GO:0003677">
    <property type="term" value="F:DNA binding"/>
    <property type="evidence" value="ECO:0007669"/>
    <property type="project" value="UniProtKB-KW"/>
</dbReference>
<dbReference type="InterPro" id="IPR030846">
    <property type="entry name" value="DnaG_bac"/>
</dbReference>
<dbReference type="PANTHER" id="PTHR30313">
    <property type="entry name" value="DNA PRIMASE"/>
    <property type="match status" value="1"/>
</dbReference>
<dbReference type="GO" id="GO:0003899">
    <property type="term" value="F:DNA-directed RNA polymerase activity"/>
    <property type="evidence" value="ECO:0007669"/>
    <property type="project" value="UniProtKB-UniRule"/>
</dbReference>
<dbReference type="HAMAP" id="MF_00974">
    <property type="entry name" value="DNA_primase_DnaG"/>
    <property type="match status" value="1"/>
</dbReference>
<evidence type="ECO:0000259" key="16">
    <source>
        <dbReference type="PROSITE" id="PS50880"/>
    </source>
</evidence>
<dbReference type="GO" id="GO:0006269">
    <property type="term" value="P:DNA replication, synthesis of primer"/>
    <property type="evidence" value="ECO:0007669"/>
    <property type="project" value="UniProtKB-UniRule"/>
</dbReference>
<reference evidence="18 20" key="2">
    <citation type="submission" date="2023-11" db="EMBL/GenBank/DDBJ databases">
        <title>MicrobeMod: A computational toolkit for identifying prokaryotic methylation and restriction-modification with nanopore sequencing.</title>
        <authorList>
            <person name="Crits-Christoph A."/>
            <person name="Kang S.C."/>
            <person name="Lee H."/>
            <person name="Ostrov N."/>
        </authorList>
    </citation>
    <scope>NUCLEOTIDE SEQUENCE [LARGE SCALE GENOMIC DNA]</scope>
    <source>
        <strain evidence="18 20">ATCC 23090</strain>
    </source>
</reference>
<dbReference type="GO" id="GO:1990077">
    <property type="term" value="C:primosome complex"/>
    <property type="evidence" value="ECO:0007669"/>
    <property type="project" value="UniProtKB-KW"/>
</dbReference>
<name>A0A1K1QT59_9BACT</name>
<feature type="region of interest" description="Disordered" evidence="15">
    <location>
        <begin position="441"/>
        <end position="460"/>
    </location>
</feature>
<dbReference type="Gene3D" id="3.40.1360.10">
    <property type="match status" value="1"/>
</dbReference>
<evidence type="ECO:0000256" key="13">
    <source>
        <dbReference type="PIRNR" id="PIRNR002811"/>
    </source>
</evidence>
<keyword evidence="1 12" id="KW-0240">DNA-directed RNA polymerase</keyword>
<dbReference type="Gene3D" id="3.90.980.10">
    <property type="entry name" value="DNA primase, catalytic core, N-terminal domain"/>
    <property type="match status" value="1"/>
</dbReference>
<evidence type="ECO:0000256" key="4">
    <source>
        <dbReference type="ARBA" id="ARBA00022695"/>
    </source>
</evidence>
<comment type="catalytic activity">
    <reaction evidence="12">
        <text>ssDNA + n NTP = ssDNA/pppN(pN)n-1 hybrid + (n-1) diphosphate.</text>
        <dbReference type="EC" id="2.7.7.101"/>
    </reaction>
</comment>
<dbReference type="STRING" id="1004.SAMN05661012_03003"/>
<dbReference type="InterPro" id="IPR006171">
    <property type="entry name" value="TOPRIM_dom"/>
</dbReference>
<dbReference type="PANTHER" id="PTHR30313:SF2">
    <property type="entry name" value="DNA PRIMASE"/>
    <property type="match status" value="1"/>
</dbReference>
<dbReference type="InterPro" id="IPR036977">
    <property type="entry name" value="DNA_primase_Znf_CHC2"/>
</dbReference>
<protein>
    <recommendedName>
        <fullName evidence="12 13">DNA primase</fullName>
        <ecNumber evidence="12">2.7.7.101</ecNumber>
    </recommendedName>
</protein>
<evidence type="ECO:0000256" key="9">
    <source>
        <dbReference type="ARBA" id="ARBA00022842"/>
    </source>
</evidence>
<dbReference type="FunFam" id="3.40.1360.10:FF:000002">
    <property type="entry name" value="DNA primase"/>
    <property type="match status" value="1"/>
</dbReference>
<keyword evidence="8 12" id="KW-0862">Zinc</keyword>
<evidence type="ECO:0000256" key="11">
    <source>
        <dbReference type="ARBA" id="ARBA00023163"/>
    </source>
</evidence>
<evidence type="ECO:0000256" key="12">
    <source>
        <dbReference type="HAMAP-Rule" id="MF_00974"/>
    </source>
</evidence>
<keyword evidence="20" id="KW-1185">Reference proteome</keyword>
<evidence type="ECO:0000313" key="19">
    <source>
        <dbReference type="Proteomes" id="UP000183788"/>
    </source>
</evidence>
<dbReference type="RefSeq" id="WP_072361636.1">
    <property type="nucleotide sequence ID" value="NZ_CP139972.1"/>
</dbReference>
<dbReference type="InterPro" id="IPR037068">
    <property type="entry name" value="DNA_primase_core_N_sf"/>
</dbReference>
<keyword evidence="3 12" id="KW-0808">Transferase</keyword>
<evidence type="ECO:0000256" key="3">
    <source>
        <dbReference type="ARBA" id="ARBA00022679"/>
    </source>
</evidence>
<evidence type="ECO:0000256" key="10">
    <source>
        <dbReference type="ARBA" id="ARBA00023125"/>
    </source>
</evidence>
<evidence type="ECO:0000256" key="14">
    <source>
        <dbReference type="PIRSR" id="PIRSR002811-1"/>
    </source>
</evidence>
<dbReference type="Proteomes" id="UP001326715">
    <property type="component" value="Chromosome"/>
</dbReference>
<dbReference type="SMART" id="SM00493">
    <property type="entry name" value="TOPRIM"/>
    <property type="match status" value="1"/>
</dbReference>
<dbReference type="GO" id="GO:0008270">
    <property type="term" value="F:zinc ion binding"/>
    <property type="evidence" value="ECO:0007669"/>
    <property type="project" value="UniProtKB-UniRule"/>
</dbReference>
<keyword evidence="2 12" id="KW-0639">Primosome</keyword>
<dbReference type="EMBL" id="CP140154">
    <property type="protein sequence ID" value="WQG92561.1"/>
    <property type="molecule type" value="Genomic_DNA"/>
</dbReference>